<dbReference type="GO" id="GO:0050650">
    <property type="term" value="P:chondroitin sulfate proteoglycan biosynthetic process"/>
    <property type="evidence" value="ECO:0007669"/>
    <property type="project" value="InterPro"/>
</dbReference>
<proteinExistence type="predicted"/>
<feature type="signal peptide" evidence="1">
    <location>
        <begin position="1"/>
        <end position="23"/>
    </location>
</feature>
<evidence type="ECO:0000313" key="2">
    <source>
        <dbReference type="Proteomes" id="UP000046392"/>
    </source>
</evidence>
<dbReference type="InterPro" id="IPR005331">
    <property type="entry name" value="Sulfotransferase"/>
</dbReference>
<name>A0A0N5C8Q4_STREA</name>
<dbReference type="GO" id="GO:0016020">
    <property type="term" value="C:membrane"/>
    <property type="evidence" value="ECO:0007669"/>
    <property type="project" value="InterPro"/>
</dbReference>
<organism evidence="2 3">
    <name type="scientific">Strongyloides papillosus</name>
    <name type="common">Intestinal threadworm</name>
    <dbReference type="NCBI Taxonomy" id="174720"/>
    <lineage>
        <taxon>Eukaryota</taxon>
        <taxon>Metazoa</taxon>
        <taxon>Ecdysozoa</taxon>
        <taxon>Nematoda</taxon>
        <taxon>Chromadorea</taxon>
        <taxon>Rhabditida</taxon>
        <taxon>Tylenchina</taxon>
        <taxon>Panagrolaimomorpha</taxon>
        <taxon>Strongyloidoidea</taxon>
        <taxon>Strongyloididae</taxon>
        <taxon>Strongyloides</taxon>
    </lineage>
</organism>
<dbReference type="PANTHER" id="PTHR22900">
    <property type="entry name" value="PROTEIN CBG14245-RELATED"/>
    <property type="match status" value="1"/>
</dbReference>
<dbReference type="AlphaFoldDB" id="A0A0N5C8Q4"/>
<dbReference type="WBParaSite" id="SPAL_0001429400.1">
    <property type="protein sequence ID" value="SPAL_0001429400.1"/>
    <property type="gene ID" value="SPAL_0001429400"/>
</dbReference>
<accession>A0A0N5C8Q4</accession>
<dbReference type="InterPro" id="IPR007669">
    <property type="entry name" value="Chst-1-like"/>
</dbReference>
<keyword evidence="1" id="KW-0732">Signal</keyword>
<dbReference type="GO" id="GO:0047756">
    <property type="term" value="F:chondroitin 4-sulfotransferase activity"/>
    <property type="evidence" value="ECO:0007669"/>
    <property type="project" value="InterPro"/>
</dbReference>
<dbReference type="GO" id="GO:1902884">
    <property type="term" value="P:positive regulation of response to oxidative stress"/>
    <property type="evidence" value="ECO:0007669"/>
    <property type="project" value="InterPro"/>
</dbReference>
<reference evidence="3" key="1">
    <citation type="submission" date="2017-02" db="UniProtKB">
        <authorList>
            <consortium name="WormBaseParasite"/>
        </authorList>
    </citation>
    <scope>IDENTIFICATION</scope>
</reference>
<protein>
    <submittedName>
        <fullName evidence="3">Sulfotransfer_1 domain-containing protein</fullName>
    </submittedName>
</protein>
<dbReference type="PANTHER" id="PTHR22900:SF5">
    <property type="entry name" value="PROTEIN CBG14245"/>
    <property type="match status" value="1"/>
</dbReference>
<dbReference type="Pfam" id="PF03567">
    <property type="entry name" value="Sulfotransfer_2"/>
    <property type="match status" value="1"/>
</dbReference>
<feature type="chain" id="PRO_5005895653" evidence="1">
    <location>
        <begin position="24"/>
        <end position="299"/>
    </location>
</feature>
<evidence type="ECO:0000256" key="1">
    <source>
        <dbReference type="SAM" id="SignalP"/>
    </source>
</evidence>
<sequence>MRISIKKIIFLLLFHLELQLGLCYINSTSTKELFIDKEKVVNSTFFALLEYRLSTCIISKNFSTMLTSIFCYLFMEKKFKLKYNHLADFNWKFSKCIRQIKYKSLRELINDLNYHNDNEFSKNWILLLIVRNPIERFISGYVDKCTQRIRLKKRTKMCLYCVSNIECFINRLYKKINSSIKIKRATYNGVKKHFFPQIMQCDYYKHKNKFKILKYDRKNLNNFYSEFEDILASRNISKNHIKFMDKELKNFRVHHATSNKTKTNEFTLRLYKNKRLINKLINIYNRDFKEFNFPYPEVV</sequence>
<dbReference type="Proteomes" id="UP000046392">
    <property type="component" value="Unplaced"/>
</dbReference>
<keyword evidence="2" id="KW-1185">Reference proteome</keyword>
<evidence type="ECO:0000313" key="3">
    <source>
        <dbReference type="WBParaSite" id="SPAL_0001429400.1"/>
    </source>
</evidence>